<dbReference type="EMBL" id="JBBPBM010001136">
    <property type="protein sequence ID" value="KAK8486895.1"/>
    <property type="molecule type" value="Genomic_DNA"/>
</dbReference>
<evidence type="ECO:0000313" key="2">
    <source>
        <dbReference type="Proteomes" id="UP001472677"/>
    </source>
</evidence>
<dbReference type="Proteomes" id="UP001472677">
    <property type="component" value="Unassembled WGS sequence"/>
</dbReference>
<sequence length="28" mass="3005">MASQSDRKATVIDGKAIAQTIRSEIADE</sequence>
<name>A0ABR2A1L9_9ROSI</name>
<protein>
    <submittedName>
        <fullName evidence="1">Uncharacterized protein</fullName>
    </submittedName>
</protein>
<proteinExistence type="predicted"/>
<comment type="caution">
    <text evidence="1">The sequence shown here is derived from an EMBL/GenBank/DDBJ whole genome shotgun (WGS) entry which is preliminary data.</text>
</comment>
<accession>A0ABR2A1L9</accession>
<organism evidence="1 2">
    <name type="scientific">Hibiscus sabdariffa</name>
    <name type="common">roselle</name>
    <dbReference type="NCBI Taxonomy" id="183260"/>
    <lineage>
        <taxon>Eukaryota</taxon>
        <taxon>Viridiplantae</taxon>
        <taxon>Streptophyta</taxon>
        <taxon>Embryophyta</taxon>
        <taxon>Tracheophyta</taxon>
        <taxon>Spermatophyta</taxon>
        <taxon>Magnoliopsida</taxon>
        <taxon>eudicotyledons</taxon>
        <taxon>Gunneridae</taxon>
        <taxon>Pentapetalae</taxon>
        <taxon>rosids</taxon>
        <taxon>malvids</taxon>
        <taxon>Malvales</taxon>
        <taxon>Malvaceae</taxon>
        <taxon>Malvoideae</taxon>
        <taxon>Hibiscus</taxon>
    </lineage>
</organism>
<feature type="non-terminal residue" evidence="1">
    <location>
        <position position="28"/>
    </location>
</feature>
<reference evidence="1 2" key="1">
    <citation type="journal article" date="2024" name="G3 (Bethesda)">
        <title>Genome assembly of Hibiscus sabdariffa L. provides insights into metabolisms of medicinal natural products.</title>
        <authorList>
            <person name="Kim T."/>
        </authorList>
    </citation>
    <scope>NUCLEOTIDE SEQUENCE [LARGE SCALE GENOMIC DNA]</scope>
    <source>
        <strain evidence="1">TK-2024</strain>
        <tissue evidence="1">Old leaves</tissue>
    </source>
</reference>
<keyword evidence="2" id="KW-1185">Reference proteome</keyword>
<evidence type="ECO:0000313" key="1">
    <source>
        <dbReference type="EMBL" id="KAK8486895.1"/>
    </source>
</evidence>
<gene>
    <name evidence="1" type="ORF">V6N12_012452</name>
</gene>